<name>A0ABX7P346_9BACT</name>
<evidence type="ECO:0000313" key="3">
    <source>
        <dbReference type="Proteomes" id="UP000662747"/>
    </source>
</evidence>
<protein>
    <submittedName>
        <fullName evidence="2">Uncharacterized protein</fullName>
    </submittedName>
</protein>
<evidence type="ECO:0000256" key="1">
    <source>
        <dbReference type="SAM" id="MobiDB-lite"/>
    </source>
</evidence>
<dbReference type="EMBL" id="CP071090">
    <property type="protein sequence ID" value="QSQ24883.1"/>
    <property type="molecule type" value="Genomic_DNA"/>
</dbReference>
<reference evidence="2 3" key="1">
    <citation type="submission" date="2021-02" db="EMBL/GenBank/DDBJ databases">
        <title>De Novo genome assembly of isolated myxobacteria.</title>
        <authorList>
            <person name="Stevens D.C."/>
        </authorList>
    </citation>
    <scope>NUCLEOTIDE SEQUENCE [LARGE SCALE GENOMIC DNA]</scope>
    <source>
        <strain evidence="3">SCPEA02</strain>
    </source>
</reference>
<sequence>MSAARLGGPIRYTREGRGVFHLPVARPWTWAVTHHDADILCFTEVGNEGRPHAVHLPEALLGCWVALYATREYNAAGAEWLRTARGLEAPAGDVLPAGCYVAVGRLAEVSTVGNDLARATAPGSWWWPPVAPCRGTVAWWLEEVQVFEPLEAAPAPALSLVDAELLPELRERARLARDGVWRPEVYPVPATLPVDIPVREEPPAPQRPPAHPRPVVDDMPVPPMLHVEQLGLFGDVGSVKSPAPAATPAPEARTKCRDERQRHSLPTCNEPWLISEAGIRGDWALPPAPSERQCAEHRELGEAAKRLRALLADGVWHTLAEVHTTVGPERVYRVTCWGGSPGPPDAHQVPVALRSDGQGGCWYAAWPGAPAC</sequence>
<dbReference type="Proteomes" id="UP000662747">
    <property type="component" value="Chromosome"/>
</dbReference>
<proteinExistence type="predicted"/>
<evidence type="ECO:0000313" key="2">
    <source>
        <dbReference type="EMBL" id="QSQ24883.1"/>
    </source>
</evidence>
<accession>A0ABX7P346</accession>
<dbReference type="RefSeq" id="WP_206726443.1">
    <property type="nucleotide sequence ID" value="NZ_CP071090.1"/>
</dbReference>
<gene>
    <name evidence="2" type="ORF">JY651_08070</name>
</gene>
<keyword evidence="3" id="KW-1185">Reference proteome</keyword>
<feature type="region of interest" description="Disordered" evidence="1">
    <location>
        <begin position="241"/>
        <end position="262"/>
    </location>
</feature>
<feature type="compositionally biased region" description="Low complexity" evidence="1">
    <location>
        <begin position="242"/>
        <end position="251"/>
    </location>
</feature>
<organism evidence="2 3">
    <name type="scientific">Pyxidicoccus parkwayensis</name>
    <dbReference type="NCBI Taxonomy" id="2813578"/>
    <lineage>
        <taxon>Bacteria</taxon>
        <taxon>Pseudomonadati</taxon>
        <taxon>Myxococcota</taxon>
        <taxon>Myxococcia</taxon>
        <taxon>Myxococcales</taxon>
        <taxon>Cystobacterineae</taxon>
        <taxon>Myxococcaceae</taxon>
        <taxon>Pyxidicoccus</taxon>
    </lineage>
</organism>
<feature type="compositionally biased region" description="Basic and acidic residues" evidence="1">
    <location>
        <begin position="252"/>
        <end position="262"/>
    </location>
</feature>